<evidence type="ECO:0000313" key="1">
    <source>
        <dbReference type="EMBL" id="OWM86919.1"/>
    </source>
</evidence>
<name>A0A218XQJ3_PUNGR</name>
<protein>
    <submittedName>
        <fullName evidence="1">Uncharacterized protein</fullName>
    </submittedName>
</protein>
<proteinExistence type="predicted"/>
<organism evidence="1 2">
    <name type="scientific">Punica granatum</name>
    <name type="common">Pomegranate</name>
    <dbReference type="NCBI Taxonomy" id="22663"/>
    <lineage>
        <taxon>Eukaryota</taxon>
        <taxon>Viridiplantae</taxon>
        <taxon>Streptophyta</taxon>
        <taxon>Embryophyta</taxon>
        <taxon>Tracheophyta</taxon>
        <taxon>Spermatophyta</taxon>
        <taxon>Magnoliopsida</taxon>
        <taxon>eudicotyledons</taxon>
        <taxon>Gunneridae</taxon>
        <taxon>Pentapetalae</taxon>
        <taxon>rosids</taxon>
        <taxon>malvids</taxon>
        <taxon>Myrtales</taxon>
        <taxon>Lythraceae</taxon>
        <taxon>Punica</taxon>
    </lineage>
</organism>
<dbReference type="AlphaFoldDB" id="A0A218XQJ3"/>
<dbReference type="EMBL" id="MTKT01001080">
    <property type="protein sequence ID" value="OWM86919.1"/>
    <property type="molecule type" value="Genomic_DNA"/>
</dbReference>
<dbReference type="Proteomes" id="UP000197138">
    <property type="component" value="Unassembled WGS sequence"/>
</dbReference>
<reference evidence="2" key="1">
    <citation type="journal article" date="2017" name="Plant J.">
        <title>The pomegranate (Punica granatum L.) genome and the genomics of punicalagin biosynthesis.</title>
        <authorList>
            <person name="Qin G."/>
            <person name="Xu C."/>
            <person name="Ming R."/>
            <person name="Tang H."/>
            <person name="Guyot R."/>
            <person name="Kramer E.M."/>
            <person name="Hu Y."/>
            <person name="Yi X."/>
            <person name="Qi Y."/>
            <person name="Xu X."/>
            <person name="Gao Z."/>
            <person name="Pan H."/>
            <person name="Jian J."/>
            <person name="Tian Y."/>
            <person name="Yue Z."/>
            <person name="Xu Y."/>
        </authorList>
    </citation>
    <scope>NUCLEOTIDE SEQUENCE [LARGE SCALE GENOMIC DNA]</scope>
    <source>
        <strain evidence="2">cv. Dabenzi</strain>
    </source>
</reference>
<gene>
    <name evidence="1" type="ORF">CDL15_Pgr015955</name>
</gene>
<evidence type="ECO:0000313" key="2">
    <source>
        <dbReference type="Proteomes" id="UP000197138"/>
    </source>
</evidence>
<comment type="caution">
    <text evidence="1">The sequence shown here is derived from an EMBL/GenBank/DDBJ whole genome shotgun (WGS) entry which is preliminary data.</text>
</comment>
<sequence length="73" mass="8120">MVNKGQSQAPTTQSSIARVIMADKTLKDVKDEVPEALCLHLLAKLLSWYRTQYPSDRVQCPVVIVIVPSDRAP</sequence>
<accession>A0A218XQJ3</accession>